<dbReference type="InterPro" id="IPR011712">
    <property type="entry name" value="Sig_transdc_His_kin_sub3_dim/P"/>
</dbReference>
<dbReference type="InterPro" id="IPR050482">
    <property type="entry name" value="Sensor_HK_TwoCompSys"/>
</dbReference>
<dbReference type="EC" id="2.7.13.3" evidence="2"/>
<evidence type="ECO:0000259" key="10">
    <source>
        <dbReference type="Pfam" id="PF02518"/>
    </source>
</evidence>
<keyword evidence="9" id="KW-1133">Transmembrane helix</keyword>
<feature type="domain" description="Signal transduction histidine kinase subgroup 3 dimerisation and phosphoacceptor" evidence="11">
    <location>
        <begin position="162"/>
        <end position="227"/>
    </location>
</feature>
<keyword evidence="6 13" id="KW-0418">Kinase</keyword>
<evidence type="ECO:0000259" key="11">
    <source>
        <dbReference type="Pfam" id="PF07730"/>
    </source>
</evidence>
<dbReference type="EMBL" id="JBHSKF010000007">
    <property type="protein sequence ID" value="MFC5288690.1"/>
    <property type="molecule type" value="Genomic_DNA"/>
</dbReference>
<evidence type="ECO:0000256" key="2">
    <source>
        <dbReference type="ARBA" id="ARBA00012438"/>
    </source>
</evidence>
<feature type="domain" description="Histidine kinase/HSP90-like ATPase" evidence="10">
    <location>
        <begin position="273"/>
        <end position="351"/>
    </location>
</feature>
<evidence type="ECO:0000256" key="6">
    <source>
        <dbReference type="ARBA" id="ARBA00022777"/>
    </source>
</evidence>
<dbReference type="Gene3D" id="1.20.5.1930">
    <property type="match status" value="1"/>
</dbReference>
<feature type="domain" description="DUF7134" evidence="12">
    <location>
        <begin position="5"/>
        <end position="141"/>
    </location>
</feature>
<evidence type="ECO:0000256" key="7">
    <source>
        <dbReference type="ARBA" id="ARBA00022840"/>
    </source>
</evidence>
<dbReference type="GO" id="GO:0016301">
    <property type="term" value="F:kinase activity"/>
    <property type="evidence" value="ECO:0007669"/>
    <property type="project" value="UniProtKB-KW"/>
</dbReference>
<gene>
    <name evidence="13" type="ORF">ACFPM7_16660</name>
</gene>
<reference evidence="14" key="1">
    <citation type="journal article" date="2019" name="Int. J. Syst. Evol. Microbiol.">
        <title>The Global Catalogue of Microorganisms (GCM) 10K type strain sequencing project: providing services to taxonomists for standard genome sequencing and annotation.</title>
        <authorList>
            <consortium name="The Broad Institute Genomics Platform"/>
            <consortium name="The Broad Institute Genome Sequencing Center for Infectious Disease"/>
            <person name="Wu L."/>
            <person name="Ma J."/>
        </authorList>
    </citation>
    <scope>NUCLEOTIDE SEQUENCE [LARGE SCALE GENOMIC DNA]</scope>
    <source>
        <strain evidence="14">CCUG 59778</strain>
    </source>
</reference>
<protein>
    <recommendedName>
        <fullName evidence="2">histidine kinase</fullName>
        <ecNumber evidence="2">2.7.13.3</ecNumber>
    </recommendedName>
</protein>
<name>A0ABW0ERS1_9PSEU</name>
<feature type="transmembrane region" description="Helical" evidence="9">
    <location>
        <begin position="57"/>
        <end position="90"/>
    </location>
</feature>
<evidence type="ECO:0000313" key="13">
    <source>
        <dbReference type="EMBL" id="MFC5288690.1"/>
    </source>
</evidence>
<keyword evidence="9" id="KW-0472">Membrane</keyword>
<feature type="transmembrane region" description="Helical" evidence="9">
    <location>
        <begin position="35"/>
        <end position="51"/>
    </location>
</feature>
<keyword evidence="7" id="KW-0067">ATP-binding</keyword>
<dbReference type="CDD" id="cd16917">
    <property type="entry name" value="HATPase_UhpB-NarQ-NarX-like"/>
    <property type="match status" value="1"/>
</dbReference>
<dbReference type="PANTHER" id="PTHR24421:SF10">
    <property type="entry name" value="NITRATE_NITRITE SENSOR PROTEIN NARQ"/>
    <property type="match status" value="1"/>
</dbReference>
<dbReference type="Pfam" id="PF23539">
    <property type="entry name" value="DUF7134"/>
    <property type="match status" value="1"/>
</dbReference>
<dbReference type="InterPro" id="IPR055558">
    <property type="entry name" value="DUF7134"/>
</dbReference>
<dbReference type="InterPro" id="IPR003594">
    <property type="entry name" value="HATPase_dom"/>
</dbReference>
<dbReference type="Pfam" id="PF07730">
    <property type="entry name" value="HisKA_3"/>
    <property type="match status" value="1"/>
</dbReference>
<evidence type="ECO:0000256" key="4">
    <source>
        <dbReference type="ARBA" id="ARBA00022679"/>
    </source>
</evidence>
<dbReference type="PANTHER" id="PTHR24421">
    <property type="entry name" value="NITRATE/NITRITE SENSOR PROTEIN NARX-RELATED"/>
    <property type="match status" value="1"/>
</dbReference>
<accession>A0ABW0ERS1</accession>
<keyword evidence="3" id="KW-0597">Phosphoprotein</keyword>
<dbReference type="Pfam" id="PF02518">
    <property type="entry name" value="HATPase_c"/>
    <property type="match status" value="1"/>
</dbReference>
<evidence type="ECO:0000256" key="3">
    <source>
        <dbReference type="ARBA" id="ARBA00022553"/>
    </source>
</evidence>
<evidence type="ECO:0000256" key="5">
    <source>
        <dbReference type="ARBA" id="ARBA00022741"/>
    </source>
</evidence>
<dbReference type="RefSeq" id="WP_378248535.1">
    <property type="nucleotide sequence ID" value="NZ_JBHSKF010000007.1"/>
</dbReference>
<keyword evidence="9" id="KW-0812">Transmembrane</keyword>
<sequence>MRLPRPNSADSVGAIVLLAVDIWFNVSVRSPTPPIGWSLVFIAVGTLPLAWRRVAPIGVFSVLAAAALAGTVLAVAISEAGLLVGLYSVAAWRPRWTAVRCAVGFGAVKTPIEVAQETEPTWIPVLLVLYATATVLGDQQRAHRELAAREHSTRERLVIAAERAAIAREMHDVVAHTVSVMILYSSVARRALTEDPARADTALVQVAESGRESLAELRRLLGALRTEPADLAPHPDLASLEELVARFAAAELPVRLRIRGNRRALPAGVELCAYRIVQEALTNAAKHARPTEVTVDLEFRDTDLAIGIDNDGVSPDRGVPGHGLVGMRERAALVGGAVRIHGGRTDFRVTATLPYPG</sequence>
<organism evidence="13 14">
    <name type="scientific">Actinokineospora guangxiensis</name>
    <dbReference type="NCBI Taxonomy" id="1490288"/>
    <lineage>
        <taxon>Bacteria</taxon>
        <taxon>Bacillati</taxon>
        <taxon>Actinomycetota</taxon>
        <taxon>Actinomycetes</taxon>
        <taxon>Pseudonocardiales</taxon>
        <taxon>Pseudonocardiaceae</taxon>
        <taxon>Actinokineospora</taxon>
    </lineage>
</organism>
<dbReference type="Gene3D" id="3.30.565.10">
    <property type="entry name" value="Histidine kinase-like ATPase, C-terminal domain"/>
    <property type="match status" value="1"/>
</dbReference>
<evidence type="ECO:0000256" key="9">
    <source>
        <dbReference type="SAM" id="Phobius"/>
    </source>
</evidence>
<keyword evidence="8" id="KW-0902">Two-component regulatory system</keyword>
<keyword evidence="14" id="KW-1185">Reference proteome</keyword>
<evidence type="ECO:0000256" key="8">
    <source>
        <dbReference type="ARBA" id="ARBA00023012"/>
    </source>
</evidence>
<comment type="catalytic activity">
    <reaction evidence="1">
        <text>ATP + protein L-histidine = ADP + protein N-phospho-L-histidine.</text>
        <dbReference type="EC" id="2.7.13.3"/>
    </reaction>
</comment>
<dbReference type="InterPro" id="IPR036890">
    <property type="entry name" value="HATPase_C_sf"/>
</dbReference>
<dbReference type="Proteomes" id="UP001596157">
    <property type="component" value="Unassembled WGS sequence"/>
</dbReference>
<keyword evidence="4" id="KW-0808">Transferase</keyword>
<evidence type="ECO:0000259" key="12">
    <source>
        <dbReference type="Pfam" id="PF23539"/>
    </source>
</evidence>
<feature type="transmembrane region" description="Helical" evidence="9">
    <location>
        <begin position="12"/>
        <end position="28"/>
    </location>
</feature>
<evidence type="ECO:0000256" key="1">
    <source>
        <dbReference type="ARBA" id="ARBA00000085"/>
    </source>
</evidence>
<dbReference type="SUPFAM" id="SSF55874">
    <property type="entry name" value="ATPase domain of HSP90 chaperone/DNA topoisomerase II/histidine kinase"/>
    <property type="match status" value="1"/>
</dbReference>
<proteinExistence type="predicted"/>
<comment type="caution">
    <text evidence="13">The sequence shown here is derived from an EMBL/GenBank/DDBJ whole genome shotgun (WGS) entry which is preliminary data.</text>
</comment>
<evidence type="ECO:0000313" key="14">
    <source>
        <dbReference type="Proteomes" id="UP001596157"/>
    </source>
</evidence>
<keyword evidence="5" id="KW-0547">Nucleotide-binding</keyword>